<evidence type="ECO:0000313" key="3">
    <source>
        <dbReference type="EMBL" id="HFK19928.1"/>
    </source>
</evidence>
<dbReference type="AlphaFoldDB" id="A0A7C3F129"/>
<dbReference type="GO" id="GO:0016887">
    <property type="term" value="F:ATP hydrolysis activity"/>
    <property type="evidence" value="ECO:0007669"/>
    <property type="project" value="TreeGrafter"/>
</dbReference>
<organism evidence="3">
    <name type="scientific">Candidatus Methanomethylicus mesodigestus</name>
    <dbReference type="NCBI Taxonomy" id="1867258"/>
    <lineage>
        <taxon>Archaea</taxon>
        <taxon>Thermoproteota</taxon>
        <taxon>Methanosuratincolia</taxon>
        <taxon>Candidatus Methanomethylicales</taxon>
        <taxon>Candidatus Methanomethylicaceae</taxon>
        <taxon>Candidatus Methanomethylicus</taxon>
    </lineage>
</organism>
<dbReference type="SUPFAM" id="SSF81271">
    <property type="entry name" value="TGS-like"/>
    <property type="match status" value="1"/>
</dbReference>
<keyword evidence="1" id="KW-0547">Nucleotide-binding</keyword>
<dbReference type="InterPro" id="IPR013646">
    <property type="entry name" value="YGR210-like_G4"/>
</dbReference>
<evidence type="ECO:0000259" key="2">
    <source>
        <dbReference type="PROSITE" id="PS51710"/>
    </source>
</evidence>
<sequence length="403" mass="44047">MIAGIVGKTNVGKTTFFCAATLAPAKIGPYPFVTIEPNRGVASIRIKCVCKELGVVDSPRNSVCVDGTRWVPVELVDVAGLVPDAHKGRGLGNKFLDDLRQADGFIHVIDAAGATDASGNACQPGTRDPVEDVKFLEYEITMWMLGILKRDWDRIVKGVTQLKEDPINLISERLTGLMVTRRQVISAFKAVSERGKRIDQWDDEEIKLFVNVLRKESKPMVIAANKIDLPSAEAGIERLRAEFKGYTVIGCAAEAELALRLAAKKGLIRYMPGDPDFSIVDGAPLTDKQREGLKKIKDILSSWGSTGVQQAIEAIYLKELRMIPVFPVEDSGKLMDHRGSVLPDVFLVPDGATARGLAYRIHTDLGTGFLYAIDAKTGQKVSEDYILKERDVVKIVSAKGLKG</sequence>
<name>A0A7C3F129_9CREN</name>
<dbReference type="PANTHER" id="PTHR23305">
    <property type="entry name" value="OBG GTPASE FAMILY"/>
    <property type="match status" value="1"/>
</dbReference>
<dbReference type="Gene3D" id="3.10.20.30">
    <property type="match status" value="1"/>
</dbReference>
<dbReference type="InterPro" id="IPR012676">
    <property type="entry name" value="TGS-like"/>
</dbReference>
<proteinExistence type="predicted"/>
<dbReference type="Gene3D" id="1.10.8.470">
    <property type="match status" value="1"/>
</dbReference>
<gene>
    <name evidence="3" type="primary">ychF</name>
    <name evidence="3" type="ORF">ENS19_01450</name>
</gene>
<dbReference type="CDD" id="cd01899">
    <property type="entry name" value="Ygr210"/>
    <property type="match status" value="1"/>
</dbReference>
<dbReference type="Pfam" id="PF08438">
    <property type="entry name" value="YGR210-like_G4"/>
    <property type="match status" value="1"/>
</dbReference>
<dbReference type="PROSITE" id="PS51710">
    <property type="entry name" value="G_OBG"/>
    <property type="match status" value="1"/>
</dbReference>
<dbReference type="InterPro" id="IPR027417">
    <property type="entry name" value="P-loop_NTPase"/>
</dbReference>
<reference evidence="3" key="1">
    <citation type="journal article" date="2020" name="mSystems">
        <title>Genome- and Community-Level Interaction Insights into Carbon Utilization and Element Cycling Functions of Hydrothermarchaeota in Hydrothermal Sediment.</title>
        <authorList>
            <person name="Zhou Z."/>
            <person name="Liu Y."/>
            <person name="Xu W."/>
            <person name="Pan J."/>
            <person name="Luo Z.H."/>
            <person name="Li M."/>
        </authorList>
    </citation>
    <scope>NUCLEOTIDE SEQUENCE [LARGE SCALE GENOMIC DNA]</scope>
    <source>
        <strain evidence="3">SpSt-468</strain>
    </source>
</reference>
<dbReference type="InterPro" id="IPR006073">
    <property type="entry name" value="GTP-bd"/>
</dbReference>
<dbReference type="PRINTS" id="PR00326">
    <property type="entry name" value="GTP1OBG"/>
</dbReference>
<dbReference type="GO" id="GO:0005525">
    <property type="term" value="F:GTP binding"/>
    <property type="evidence" value="ECO:0007669"/>
    <property type="project" value="InterPro"/>
</dbReference>
<dbReference type="GO" id="GO:0005737">
    <property type="term" value="C:cytoplasm"/>
    <property type="evidence" value="ECO:0007669"/>
    <property type="project" value="TreeGrafter"/>
</dbReference>
<evidence type="ECO:0000256" key="1">
    <source>
        <dbReference type="ARBA" id="ARBA00022741"/>
    </source>
</evidence>
<dbReference type="SUPFAM" id="SSF52540">
    <property type="entry name" value="P-loop containing nucleoside triphosphate hydrolases"/>
    <property type="match status" value="1"/>
</dbReference>
<protein>
    <submittedName>
        <fullName evidence="3">Redox-regulated ATPase YchF</fullName>
    </submittedName>
</protein>
<accession>A0A7C3F129</accession>
<dbReference type="PANTHER" id="PTHR23305:SF1">
    <property type="entry name" value="OBG-TYPE G DOMAIN-CONTAINING PROTEIN"/>
    <property type="match status" value="1"/>
</dbReference>
<dbReference type="EMBL" id="DSTX01000002">
    <property type="protein sequence ID" value="HFK19928.1"/>
    <property type="molecule type" value="Genomic_DNA"/>
</dbReference>
<dbReference type="Pfam" id="PF02824">
    <property type="entry name" value="TGS"/>
    <property type="match status" value="1"/>
</dbReference>
<dbReference type="Pfam" id="PF01926">
    <property type="entry name" value="MMR_HSR1"/>
    <property type="match status" value="1"/>
</dbReference>
<dbReference type="CDD" id="cd01669">
    <property type="entry name" value="TGS_MJ1332_like"/>
    <property type="match status" value="1"/>
</dbReference>
<dbReference type="InterPro" id="IPR004095">
    <property type="entry name" value="TGS"/>
</dbReference>
<dbReference type="InterPro" id="IPR012675">
    <property type="entry name" value="Beta-grasp_dom_sf"/>
</dbReference>
<dbReference type="Gene3D" id="3.40.50.300">
    <property type="entry name" value="P-loop containing nucleotide triphosphate hydrolases"/>
    <property type="match status" value="1"/>
</dbReference>
<comment type="caution">
    <text evidence="3">The sequence shown here is derived from an EMBL/GenBank/DDBJ whole genome shotgun (WGS) entry which is preliminary data.</text>
</comment>
<dbReference type="NCBIfam" id="NF007171">
    <property type="entry name" value="PRK09602.1"/>
    <property type="match status" value="1"/>
</dbReference>
<feature type="domain" description="OBG-type G" evidence="2">
    <location>
        <begin position="1"/>
        <end position="271"/>
    </location>
</feature>
<dbReference type="InterPro" id="IPR031167">
    <property type="entry name" value="G_OBG"/>
</dbReference>